<dbReference type="CDD" id="cd01299">
    <property type="entry name" value="Met_dep_hydrolase_A"/>
    <property type="match status" value="1"/>
</dbReference>
<dbReference type="Pfam" id="PF01979">
    <property type="entry name" value="Amidohydro_1"/>
    <property type="match status" value="1"/>
</dbReference>
<dbReference type="InterPro" id="IPR006680">
    <property type="entry name" value="Amidohydro-rel"/>
</dbReference>
<evidence type="ECO:0000259" key="1">
    <source>
        <dbReference type="Pfam" id="PF01979"/>
    </source>
</evidence>
<feature type="domain" description="Amidohydrolase-related" evidence="1">
    <location>
        <begin position="59"/>
        <end position="392"/>
    </location>
</feature>
<organism evidence="2 3">
    <name type="scientific">Candidatus Nitrospira allomarina</name>
    <dbReference type="NCBI Taxonomy" id="3020900"/>
    <lineage>
        <taxon>Bacteria</taxon>
        <taxon>Pseudomonadati</taxon>
        <taxon>Nitrospirota</taxon>
        <taxon>Nitrospiria</taxon>
        <taxon>Nitrospirales</taxon>
        <taxon>Nitrospiraceae</taxon>
        <taxon>Nitrospira</taxon>
    </lineage>
</organism>
<evidence type="ECO:0000313" key="3">
    <source>
        <dbReference type="Proteomes" id="UP001302719"/>
    </source>
</evidence>
<dbReference type="RefSeq" id="WP_312645039.1">
    <property type="nucleotide sequence ID" value="NZ_CP116967.1"/>
</dbReference>
<dbReference type="PANTHER" id="PTHR43135">
    <property type="entry name" value="ALPHA-D-RIBOSE 1-METHYLPHOSPHONATE 5-TRIPHOSPHATE DIPHOSPHATASE"/>
    <property type="match status" value="1"/>
</dbReference>
<dbReference type="KEGG" id="nall:PP769_03150"/>
<protein>
    <submittedName>
        <fullName evidence="2">Amidohydrolase family protein</fullName>
    </submittedName>
</protein>
<proteinExistence type="predicted"/>
<dbReference type="SUPFAM" id="SSF51338">
    <property type="entry name" value="Composite domain of metallo-dependent hydrolases"/>
    <property type="match status" value="1"/>
</dbReference>
<sequence length="435" mass="46789">MIVLSNIHKLYDGTSATARSIHERVDVWIDDGTIQAVTPHNPARPQGSDVHRIDCATYTVTPGLIDCHGHVTLWGVGNAELDRMNSPEAPFWAERILYRTLVQGGVTTLRDVGGATSVLKRLVDQGVVLGPRLKLAICMLSTTGGHADFRGPDRCCGELSRLWPAGPGRPSSIVDGPWECRKRVREIAACGGDLVKICASPGVVSPTDHLEHRDFTLEEMEAICDEAAGRGMYVAAHAHSRNGIKLAIQAGVKDIQHISFMNEDLAELAYAKGCVVTPTAWVGQKLAQSEGFNAFIRAKVQQVAESHAQAVKTAQASGLKLLAGTDPVLPDMHGRNYMELVALIAEGIPPLAAWFGATGLAADQLGQTDTGTLLEGKRADILVCREDVVEDPSRFENGALLEVLKDGWAYRNGLPGMRQRTFPHCVDLALGSSSS</sequence>
<evidence type="ECO:0000313" key="2">
    <source>
        <dbReference type="EMBL" id="WNM58780.1"/>
    </source>
</evidence>
<dbReference type="EMBL" id="CP116967">
    <property type="protein sequence ID" value="WNM58780.1"/>
    <property type="molecule type" value="Genomic_DNA"/>
</dbReference>
<name>A0AA96GEL5_9BACT</name>
<reference evidence="2 3" key="1">
    <citation type="submission" date="2023-01" db="EMBL/GenBank/DDBJ databases">
        <title>Cultivation and genomic characterization of new, ubiquitous marine nitrite-oxidizing bacteria from the Nitrospirales.</title>
        <authorList>
            <person name="Mueller A.J."/>
            <person name="Daebeler A."/>
            <person name="Herbold C.W."/>
            <person name="Kirkegaard R.H."/>
            <person name="Daims H."/>
        </authorList>
    </citation>
    <scope>NUCLEOTIDE SEQUENCE [LARGE SCALE GENOMIC DNA]</scope>
    <source>
        <strain evidence="2 3">VA</strain>
    </source>
</reference>
<gene>
    <name evidence="2" type="ORF">PP769_03150</name>
</gene>
<dbReference type="PANTHER" id="PTHR43135:SF3">
    <property type="entry name" value="ALPHA-D-RIBOSE 1-METHYLPHOSPHONATE 5-TRIPHOSPHATE DIPHOSPHATASE"/>
    <property type="match status" value="1"/>
</dbReference>
<dbReference type="Proteomes" id="UP001302719">
    <property type="component" value="Chromosome"/>
</dbReference>
<accession>A0AA96GEL5</accession>
<dbReference type="InterPro" id="IPR032466">
    <property type="entry name" value="Metal_Hydrolase"/>
</dbReference>
<dbReference type="Gene3D" id="3.20.20.140">
    <property type="entry name" value="Metal-dependent hydrolases"/>
    <property type="match status" value="1"/>
</dbReference>
<dbReference type="SUPFAM" id="SSF51556">
    <property type="entry name" value="Metallo-dependent hydrolases"/>
    <property type="match status" value="1"/>
</dbReference>
<dbReference type="InterPro" id="IPR051781">
    <property type="entry name" value="Metallo-dep_Hydrolase"/>
</dbReference>
<dbReference type="InterPro" id="IPR057744">
    <property type="entry name" value="OTAase-like"/>
</dbReference>
<keyword evidence="3" id="KW-1185">Reference proteome</keyword>
<dbReference type="GO" id="GO:0016810">
    <property type="term" value="F:hydrolase activity, acting on carbon-nitrogen (but not peptide) bonds"/>
    <property type="evidence" value="ECO:0007669"/>
    <property type="project" value="InterPro"/>
</dbReference>
<dbReference type="Gene3D" id="2.30.40.10">
    <property type="entry name" value="Urease, subunit C, domain 1"/>
    <property type="match status" value="1"/>
</dbReference>
<dbReference type="InterPro" id="IPR011059">
    <property type="entry name" value="Metal-dep_hydrolase_composite"/>
</dbReference>
<dbReference type="AlphaFoldDB" id="A0AA96GEL5"/>